<gene>
    <name evidence="8" type="ORF">IWQ60_008729</name>
</gene>
<dbReference type="SMART" id="SM00906">
    <property type="entry name" value="Fungal_trans"/>
    <property type="match status" value="1"/>
</dbReference>
<evidence type="ECO:0000256" key="1">
    <source>
        <dbReference type="ARBA" id="ARBA00004123"/>
    </source>
</evidence>
<evidence type="ECO:0000259" key="7">
    <source>
        <dbReference type="PROSITE" id="PS50048"/>
    </source>
</evidence>
<feature type="region of interest" description="Disordered" evidence="6">
    <location>
        <begin position="64"/>
        <end position="123"/>
    </location>
</feature>
<evidence type="ECO:0000256" key="2">
    <source>
        <dbReference type="ARBA" id="ARBA00022723"/>
    </source>
</evidence>
<evidence type="ECO:0000256" key="4">
    <source>
        <dbReference type="ARBA" id="ARBA00023163"/>
    </source>
</evidence>
<dbReference type="PANTHER" id="PTHR47338">
    <property type="entry name" value="ZN(II)2CYS6 TRANSCRIPTION FACTOR (EUROFUNG)-RELATED"/>
    <property type="match status" value="1"/>
</dbReference>
<dbReference type="Gene3D" id="4.10.240.10">
    <property type="entry name" value="Zn(2)-C6 fungal-type DNA-binding domain"/>
    <property type="match status" value="1"/>
</dbReference>
<dbReference type="Proteomes" id="UP001150569">
    <property type="component" value="Unassembled WGS sequence"/>
</dbReference>
<dbReference type="CDD" id="cd00067">
    <property type="entry name" value="GAL4"/>
    <property type="match status" value="1"/>
</dbReference>
<evidence type="ECO:0000256" key="6">
    <source>
        <dbReference type="SAM" id="MobiDB-lite"/>
    </source>
</evidence>
<comment type="caution">
    <text evidence="8">The sequence shown here is derived from an EMBL/GenBank/DDBJ whole genome shotgun (WGS) entry which is preliminary data.</text>
</comment>
<dbReference type="GO" id="GO:0006351">
    <property type="term" value="P:DNA-templated transcription"/>
    <property type="evidence" value="ECO:0007669"/>
    <property type="project" value="InterPro"/>
</dbReference>
<comment type="subcellular location">
    <subcellularLocation>
        <location evidence="1">Nucleus</location>
    </subcellularLocation>
</comment>
<dbReference type="InterPro" id="IPR007219">
    <property type="entry name" value="XnlR_reg_dom"/>
</dbReference>
<dbReference type="PROSITE" id="PS00463">
    <property type="entry name" value="ZN2_CY6_FUNGAL_1"/>
    <property type="match status" value="1"/>
</dbReference>
<reference evidence="8" key="1">
    <citation type="submission" date="2022-07" db="EMBL/GenBank/DDBJ databases">
        <title>Phylogenomic reconstructions and comparative analyses of Kickxellomycotina fungi.</title>
        <authorList>
            <person name="Reynolds N.K."/>
            <person name="Stajich J.E."/>
            <person name="Barry K."/>
            <person name="Grigoriev I.V."/>
            <person name="Crous P."/>
            <person name="Smith M.E."/>
        </authorList>
    </citation>
    <scope>NUCLEOTIDE SEQUENCE</scope>
    <source>
        <strain evidence="8">RSA 861</strain>
    </source>
</reference>
<dbReference type="InterPro" id="IPR001138">
    <property type="entry name" value="Zn2Cys6_DnaBD"/>
</dbReference>
<organism evidence="8 9">
    <name type="scientific">Tieghemiomyces parasiticus</name>
    <dbReference type="NCBI Taxonomy" id="78921"/>
    <lineage>
        <taxon>Eukaryota</taxon>
        <taxon>Fungi</taxon>
        <taxon>Fungi incertae sedis</taxon>
        <taxon>Zoopagomycota</taxon>
        <taxon>Kickxellomycotina</taxon>
        <taxon>Dimargaritomycetes</taxon>
        <taxon>Dimargaritales</taxon>
        <taxon>Dimargaritaceae</taxon>
        <taxon>Tieghemiomyces</taxon>
    </lineage>
</organism>
<accession>A0A9W7ZRR4</accession>
<evidence type="ECO:0000256" key="5">
    <source>
        <dbReference type="ARBA" id="ARBA00023242"/>
    </source>
</evidence>
<evidence type="ECO:0000313" key="8">
    <source>
        <dbReference type="EMBL" id="KAJ1914669.1"/>
    </source>
</evidence>
<dbReference type="EMBL" id="JANBPT010000672">
    <property type="protein sequence ID" value="KAJ1914669.1"/>
    <property type="molecule type" value="Genomic_DNA"/>
</dbReference>
<name>A0A9W7ZRR4_9FUNG</name>
<dbReference type="Pfam" id="PF04082">
    <property type="entry name" value="Fungal_trans"/>
    <property type="match status" value="1"/>
</dbReference>
<keyword evidence="9" id="KW-1185">Reference proteome</keyword>
<dbReference type="SUPFAM" id="SSF57701">
    <property type="entry name" value="Zn2/Cys6 DNA-binding domain"/>
    <property type="match status" value="1"/>
</dbReference>
<feature type="domain" description="Zn(2)-C6 fungal-type" evidence="7">
    <location>
        <begin position="23"/>
        <end position="53"/>
    </location>
</feature>
<dbReference type="InterPro" id="IPR036864">
    <property type="entry name" value="Zn2-C6_fun-type_DNA-bd_sf"/>
</dbReference>
<dbReference type="GO" id="GO:0005634">
    <property type="term" value="C:nucleus"/>
    <property type="evidence" value="ECO:0007669"/>
    <property type="project" value="UniProtKB-SubCell"/>
</dbReference>
<keyword evidence="5" id="KW-0539">Nucleus</keyword>
<dbReference type="PRINTS" id="PR00755">
    <property type="entry name" value="AFLATOXINBRP"/>
</dbReference>
<feature type="compositionally biased region" description="Low complexity" evidence="6">
    <location>
        <begin position="68"/>
        <end position="102"/>
    </location>
</feature>
<keyword evidence="2" id="KW-0479">Metal-binding</keyword>
<evidence type="ECO:0000313" key="9">
    <source>
        <dbReference type="Proteomes" id="UP001150569"/>
    </source>
</evidence>
<dbReference type="GO" id="GO:0003677">
    <property type="term" value="F:DNA binding"/>
    <property type="evidence" value="ECO:0007669"/>
    <property type="project" value="InterPro"/>
</dbReference>
<dbReference type="AlphaFoldDB" id="A0A9W7ZRR4"/>
<protein>
    <recommendedName>
        <fullName evidence="7">Zn(2)-C6 fungal-type domain-containing protein</fullName>
    </recommendedName>
</protein>
<dbReference type="InterPro" id="IPR050815">
    <property type="entry name" value="TF_fung"/>
</dbReference>
<keyword evidence="3" id="KW-0805">Transcription regulation</keyword>
<sequence length="696" mass="75689">MASPPATPPPDVEAPKRKRLNMACDGCRRKKVRCDGERPRCRNCVRHGLDCVYVSGGRRGRIGRGRVGRPALSATSSNAAAATTTAPTHTVALTASTRSSPDPSSPNSPSPPFDPSGAVGNPSQIRQTTVTALAVNLDTSIRRLHTSLNLGNTSGLTYRSPFFPKLLTGPVHPVALASPEPVPAPAPATIEPPPPELTTAWWRQPEVARLVDLFLTFGQHHVPVADPGSLRAALAEGHPAVLLSAVCAFATNFLEPTERPPLAGRYVRLFEALLPPAQARPSLALIQALLIMAHHESAVAHLYRAWHYSGQASRLTLGLGLNVLDGDAGANHPSARALPTDAASLEGSRRLFWSCFLYDRLWSLALGYSPAIDERDICLYLPRSHQDWFALPDELPELYEHDEIAAAMAARDAKQFAADLRTLPHLGPDAYFIKLITLLGDILRIRNRSARFYSSHADQLGYQFELLVEVLTHWALSLPDALKLSQIPPAGPVPLPPSEGRRRSFILTQYAYYHTITMFLFRCRIHDETNRHPTIPGGGEDDAGRCFARCYQAMAGVAEIARLTLAIDPRFLSPFLPFAFYHASLFLIGYTDRSPPHALGDHRTMIADLRTALQHTAGCWQLASLYLRVIDVDGVVEDEAVDMAEPPARRAPISPVKPAPLLAAVPLLRPHGESGSAGWPAAPFPGGVAFYPPPPR</sequence>
<keyword evidence="4" id="KW-0804">Transcription</keyword>
<dbReference type="OrthoDB" id="39175at2759"/>
<dbReference type="CDD" id="cd12148">
    <property type="entry name" value="fungal_TF_MHR"/>
    <property type="match status" value="1"/>
</dbReference>
<dbReference type="GO" id="GO:0008270">
    <property type="term" value="F:zinc ion binding"/>
    <property type="evidence" value="ECO:0007669"/>
    <property type="project" value="InterPro"/>
</dbReference>
<dbReference type="SMART" id="SM00066">
    <property type="entry name" value="GAL4"/>
    <property type="match status" value="1"/>
</dbReference>
<proteinExistence type="predicted"/>
<dbReference type="PROSITE" id="PS50048">
    <property type="entry name" value="ZN2_CY6_FUNGAL_2"/>
    <property type="match status" value="1"/>
</dbReference>
<dbReference type="Pfam" id="PF00172">
    <property type="entry name" value="Zn_clus"/>
    <property type="match status" value="1"/>
</dbReference>
<dbReference type="PANTHER" id="PTHR47338:SF5">
    <property type="entry name" value="ZN(II)2CYS6 TRANSCRIPTION FACTOR (EUROFUNG)"/>
    <property type="match status" value="1"/>
</dbReference>
<evidence type="ECO:0000256" key="3">
    <source>
        <dbReference type="ARBA" id="ARBA00023015"/>
    </source>
</evidence>
<dbReference type="GO" id="GO:0000981">
    <property type="term" value="F:DNA-binding transcription factor activity, RNA polymerase II-specific"/>
    <property type="evidence" value="ECO:0007669"/>
    <property type="project" value="InterPro"/>
</dbReference>
<feature type="compositionally biased region" description="Pro residues" evidence="6">
    <location>
        <begin position="103"/>
        <end position="114"/>
    </location>
</feature>